<dbReference type="OrthoDB" id="1862401at2759"/>
<dbReference type="Pfam" id="PF02458">
    <property type="entry name" value="Transferase"/>
    <property type="match status" value="1"/>
</dbReference>
<dbReference type="STRING" id="63057.A0A2P5DP03"/>
<dbReference type="InParanoid" id="A0A2P5DP03"/>
<evidence type="ECO:0000313" key="1">
    <source>
        <dbReference type="EMBL" id="PON75023.1"/>
    </source>
</evidence>
<organism evidence="1 2">
    <name type="scientific">Trema orientale</name>
    <name type="common">Charcoal tree</name>
    <name type="synonym">Celtis orientalis</name>
    <dbReference type="NCBI Taxonomy" id="63057"/>
    <lineage>
        <taxon>Eukaryota</taxon>
        <taxon>Viridiplantae</taxon>
        <taxon>Streptophyta</taxon>
        <taxon>Embryophyta</taxon>
        <taxon>Tracheophyta</taxon>
        <taxon>Spermatophyta</taxon>
        <taxon>Magnoliopsida</taxon>
        <taxon>eudicotyledons</taxon>
        <taxon>Gunneridae</taxon>
        <taxon>Pentapetalae</taxon>
        <taxon>rosids</taxon>
        <taxon>fabids</taxon>
        <taxon>Rosales</taxon>
        <taxon>Cannabaceae</taxon>
        <taxon>Trema</taxon>
    </lineage>
</organism>
<keyword evidence="2" id="KW-1185">Reference proteome</keyword>
<feature type="non-terminal residue" evidence="1">
    <location>
        <position position="175"/>
    </location>
</feature>
<comment type="caution">
    <text evidence="1">The sequence shown here is derived from an EMBL/GenBank/DDBJ whole genome shotgun (WGS) entry which is preliminary data.</text>
</comment>
<evidence type="ECO:0000313" key="2">
    <source>
        <dbReference type="Proteomes" id="UP000237000"/>
    </source>
</evidence>
<sequence>MKLNIRHNSIMATQSKAHFLSEWRARLTRGELLLKKPFLDHKAAAFRAGEPPLAAAAWPGFDHSEDFCFLPFLIIKATEQRRVEEDENDYDHAKAFSRTAAHIWRCSSKARKHNEEQPTTFLVILNSKTCVTQPPLPLALLWQHIFDVAVNSFAGELTSKPLSYGASKIRAAIER</sequence>
<protein>
    <submittedName>
        <fullName evidence="1">Transferase</fullName>
    </submittedName>
</protein>
<gene>
    <name evidence="1" type="ORF">TorRG33x02_245880</name>
</gene>
<dbReference type="EMBL" id="JXTC01000258">
    <property type="protein sequence ID" value="PON75023.1"/>
    <property type="molecule type" value="Genomic_DNA"/>
</dbReference>
<keyword evidence="1" id="KW-0808">Transferase</keyword>
<dbReference type="Proteomes" id="UP000237000">
    <property type="component" value="Unassembled WGS sequence"/>
</dbReference>
<name>A0A2P5DP03_TREOI</name>
<dbReference type="AlphaFoldDB" id="A0A2P5DP03"/>
<dbReference type="GO" id="GO:0016740">
    <property type="term" value="F:transferase activity"/>
    <property type="evidence" value="ECO:0007669"/>
    <property type="project" value="UniProtKB-KW"/>
</dbReference>
<accession>A0A2P5DP03</accession>
<dbReference type="InterPro" id="IPR023213">
    <property type="entry name" value="CAT-like_dom_sf"/>
</dbReference>
<proteinExistence type="predicted"/>
<dbReference type="Gene3D" id="3.30.559.10">
    <property type="entry name" value="Chloramphenicol acetyltransferase-like domain"/>
    <property type="match status" value="1"/>
</dbReference>
<reference evidence="2" key="1">
    <citation type="submission" date="2016-06" db="EMBL/GenBank/DDBJ databases">
        <title>Parallel loss of symbiosis genes in relatives of nitrogen-fixing non-legume Parasponia.</title>
        <authorList>
            <person name="Van Velzen R."/>
            <person name="Holmer R."/>
            <person name="Bu F."/>
            <person name="Rutten L."/>
            <person name="Van Zeijl A."/>
            <person name="Liu W."/>
            <person name="Santuari L."/>
            <person name="Cao Q."/>
            <person name="Sharma T."/>
            <person name="Shen D."/>
            <person name="Roswanjaya Y."/>
            <person name="Wardhani T."/>
            <person name="Kalhor M.S."/>
            <person name="Jansen J."/>
            <person name="Van den Hoogen J."/>
            <person name="Gungor B."/>
            <person name="Hartog M."/>
            <person name="Hontelez J."/>
            <person name="Verver J."/>
            <person name="Yang W.-C."/>
            <person name="Schijlen E."/>
            <person name="Repin R."/>
            <person name="Schilthuizen M."/>
            <person name="Schranz E."/>
            <person name="Heidstra R."/>
            <person name="Miyata K."/>
            <person name="Fedorova E."/>
            <person name="Kohlen W."/>
            <person name="Bisseling T."/>
            <person name="Smit S."/>
            <person name="Geurts R."/>
        </authorList>
    </citation>
    <scope>NUCLEOTIDE SEQUENCE [LARGE SCALE GENOMIC DNA]</scope>
    <source>
        <strain evidence="2">cv. RG33-2</strain>
    </source>
</reference>